<dbReference type="InterPro" id="IPR013211">
    <property type="entry name" value="LVIVD"/>
</dbReference>
<evidence type="ECO:0000313" key="2">
    <source>
        <dbReference type="Proteomes" id="UP001060414"/>
    </source>
</evidence>
<dbReference type="InterPro" id="IPR015943">
    <property type="entry name" value="WD40/YVTN_repeat-like_dom_sf"/>
</dbReference>
<dbReference type="RefSeq" id="WP_260749508.1">
    <property type="nucleotide sequence ID" value="NZ_CP092109.1"/>
</dbReference>
<reference evidence="1" key="1">
    <citation type="journal article" date="2022" name="Environ. Microbiol.">
        <title>Geoalkalibacter halelectricus SAP #1 sp. nov. possessing extracellular electron transfer and mineral#reducing capabilities from a haloalkaline environment.</title>
        <authorList>
            <person name="Yadav S."/>
            <person name="Singh R."/>
            <person name="Sundharam S.S."/>
            <person name="Chaudhary S."/>
            <person name="Krishnamurthi S."/>
            <person name="Patil S.A."/>
        </authorList>
    </citation>
    <scope>NUCLEOTIDE SEQUENCE</scope>
    <source>
        <strain evidence="1">SAP-1</strain>
    </source>
</reference>
<dbReference type="SUPFAM" id="SSF63825">
    <property type="entry name" value="YWTD domain"/>
    <property type="match status" value="1"/>
</dbReference>
<evidence type="ECO:0008006" key="3">
    <source>
        <dbReference type="Google" id="ProtNLM"/>
    </source>
</evidence>
<dbReference type="PANTHER" id="PTHR46928:SF1">
    <property type="entry name" value="MESENCHYME-SPECIFIC CELL SURFACE GLYCOPROTEIN"/>
    <property type="match status" value="1"/>
</dbReference>
<keyword evidence="2" id="KW-1185">Reference proteome</keyword>
<dbReference type="SUPFAM" id="SSF101908">
    <property type="entry name" value="Putative isomerase YbhE"/>
    <property type="match status" value="1"/>
</dbReference>
<dbReference type="SUPFAM" id="SSF50969">
    <property type="entry name" value="YVTN repeat-like/Quinoprotein amine dehydrogenase"/>
    <property type="match status" value="1"/>
</dbReference>
<dbReference type="Gene3D" id="2.130.10.10">
    <property type="entry name" value="YVTN repeat-like/Quinoprotein amine dehydrogenase"/>
    <property type="match status" value="2"/>
</dbReference>
<dbReference type="Pfam" id="PF08309">
    <property type="entry name" value="LVIVD"/>
    <property type="match status" value="3"/>
</dbReference>
<organism evidence="1 2">
    <name type="scientific">Geoalkalibacter halelectricus</name>
    <dbReference type="NCBI Taxonomy" id="2847045"/>
    <lineage>
        <taxon>Bacteria</taxon>
        <taxon>Pseudomonadati</taxon>
        <taxon>Thermodesulfobacteriota</taxon>
        <taxon>Desulfuromonadia</taxon>
        <taxon>Desulfuromonadales</taxon>
        <taxon>Geoalkalibacteraceae</taxon>
        <taxon>Geoalkalibacter</taxon>
    </lineage>
</organism>
<dbReference type="InterPro" id="IPR011044">
    <property type="entry name" value="Quino_amine_DH_bsu"/>
</dbReference>
<dbReference type="PANTHER" id="PTHR46928">
    <property type="entry name" value="MESENCHYME-SPECIFIC CELL SURFACE GLYCOPROTEIN"/>
    <property type="match status" value="1"/>
</dbReference>
<evidence type="ECO:0000313" key="1">
    <source>
        <dbReference type="EMBL" id="UWZ81136.1"/>
    </source>
</evidence>
<gene>
    <name evidence="1" type="ORF">L9S41_07000</name>
</gene>
<protein>
    <recommendedName>
        <fullName evidence="3">DNA-binding beta-propeller fold protein YncE</fullName>
    </recommendedName>
</protein>
<proteinExistence type="predicted"/>
<name>A0ABY5ZPV3_9BACT</name>
<dbReference type="InterPro" id="IPR052956">
    <property type="entry name" value="Mesenchyme-surface_protein"/>
</dbReference>
<dbReference type="EMBL" id="CP092109">
    <property type="protein sequence ID" value="UWZ81136.1"/>
    <property type="molecule type" value="Genomic_DNA"/>
</dbReference>
<sequence length="998" mass="107714">MEILPPSSTDSLRLRLTGSGFSPQSQVALTRDGGNRQAIVGSVEIFGMPGTFEQVRVIGDRAYLAGMRAGVQVVDIGDPRRPRVLGVARQGIHSPWDLEVSGDLVYVSDSRQGLVILDVSDPTRPQITGRYVSAHPCFELTFSPAGLVFLAQGRHGVLILDVTDPRAPRPVGHLPALDFAWGLAVVDGLAFVADHRAGVQIFDLDDSAGPRRLTPDVTGGSARAVRVRDTLAYVADSERGLVVVDVADPQAPRVLSAQPVTGNPWDVQVRDNLLAFATQDYGVKVFDVTDPHRLRRAGFLQPLRSARGVDLSATHLFVADSRQGLQIADLADIQLDSADPPMVLGGKVSALAANSDLIHAAVLGEGLHTLTQEDPHGLRALGITEKAFATIRDGVLVGDYAIFAAGPDGLCVMDVSAADHMRRVAHLELGGDAQRIALIEGEGLALVALGLQGLRLVDVGIPRRPEVIKSFGDLGNIVDLALWSGGMAALDATGHVHLFDMNTPRAPILRASVVLPDILEGMARYDDTLYVAARGQGLYRIDLRDSGEPRASGGLFPGIQGRQVRIVDDYLYLIALDSSGKQQVRIFHLGSEENPRLEGSLALDNHWYRFRVLGKNLYLFEDRKLNVWDVDDPSNPRLVSRKTFGNQVRALTASGPEELYLFLPLGGILRLDATDPQAPRLTSLAVDNLGHILGMHFWGEELLVLDRTAGLHVFIREASGGLRRLDALGFKNTVSAWGVGENHLYVSESDGRLSMIDLRRPAALRPAGEAQLGARALGLAVREPLVYLAGGDAGLEVWDLSVPERPRLLGRHQLPWPRGAFASARDLVIAGDYLLLANGDAGLAVYALAEQGRELRLVASLPLKGFSRKLRQVDSILYIYAHQAGLHVVDLSDMHRPRRIATIETASSVTDFLVEDENLWLAESAGVGLASAPLGAKRLTPRGRKELEVELPLPPRPGAYSLFLSQGAETLNFPGILRAFPDPTAAAGLRVEIQNLSP</sequence>
<accession>A0ABY5ZPV3</accession>
<dbReference type="Proteomes" id="UP001060414">
    <property type="component" value="Chromosome"/>
</dbReference>